<comment type="caution">
    <text evidence="11">The sequence shown here is derived from an EMBL/GenBank/DDBJ whole genome shotgun (WGS) entry which is preliminary data.</text>
</comment>
<dbReference type="InterPro" id="IPR006153">
    <property type="entry name" value="Cation/H_exchanger_TM"/>
</dbReference>
<keyword evidence="12" id="KW-1185">Reference proteome</keyword>
<evidence type="ECO:0000256" key="2">
    <source>
        <dbReference type="ARBA" id="ARBA00005551"/>
    </source>
</evidence>
<feature type="transmembrane region" description="Helical" evidence="9">
    <location>
        <begin position="364"/>
        <end position="386"/>
    </location>
</feature>
<dbReference type="Pfam" id="PF00999">
    <property type="entry name" value="Na_H_Exchanger"/>
    <property type="match status" value="1"/>
</dbReference>
<dbReference type="PANTHER" id="PTHR43562:SF1">
    <property type="entry name" value="NA(+)_H(+) ANTIPORTER YJBQ-RELATED"/>
    <property type="match status" value="1"/>
</dbReference>
<keyword evidence="4" id="KW-0050">Antiport</keyword>
<comment type="similarity">
    <text evidence="2">Belongs to the monovalent cation:proton antiporter 2 (CPA2) transporter (TC 2.A.37) family.</text>
</comment>
<feature type="transmembrane region" description="Helical" evidence="9">
    <location>
        <begin position="145"/>
        <end position="166"/>
    </location>
</feature>
<evidence type="ECO:0000256" key="6">
    <source>
        <dbReference type="ARBA" id="ARBA00022989"/>
    </source>
</evidence>
<protein>
    <submittedName>
        <fullName evidence="11">Transporter (CPA2 family)</fullName>
    </submittedName>
</protein>
<name>A0A438M6U6_9ACTN</name>
<dbReference type="InterPro" id="IPR038770">
    <property type="entry name" value="Na+/solute_symporter_sf"/>
</dbReference>
<feature type="domain" description="Cation/H+ exchanger transmembrane" evidence="10">
    <location>
        <begin position="18"/>
        <end position="382"/>
    </location>
</feature>
<dbReference type="EMBL" id="SAUN01000001">
    <property type="protein sequence ID" value="RVX41434.1"/>
    <property type="molecule type" value="Genomic_DNA"/>
</dbReference>
<dbReference type="Proteomes" id="UP000284824">
    <property type="component" value="Unassembled WGS sequence"/>
</dbReference>
<reference evidence="11 12" key="1">
    <citation type="submission" date="2019-01" db="EMBL/GenBank/DDBJ databases">
        <title>Sequencing the genomes of 1000 actinobacteria strains.</title>
        <authorList>
            <person name="Klenk H.-P."/>
        </authorList>
    </citation>
    <scope>NUCLEOTIDE SEQUENCE [LARGE SCALE GENOMIC DNA]</scope>
    <source>
        <strain evidence="11 12">DSM 43925</strain>
    </source>
</reference>
<feature type="transmembrane region" description="Helical" evidence="9">
    <location>
        <begin position="240"/>
        <end position="255"/>
    </location>
</feature>
<keyword evidence="5 9" id="KW-0812">Transmembrane</keyword>
<dbReference type="RefSeq" id="WP_206641518.1">
    <property type="nucleotide sequence ID" value="NZ_SAUN01000001.1"/>
</dbReference>
<evidence type="ECO:0000256" key="9">
    <source>
        <dbReference type="SAM" id="Phobius"/>
    </source>
</evidence>
<feature type="transmembrane region" description="Helical" evidence="9">
    <location>
        <begin position="302"/>
        <end position="320"/>
    </location>
</feature>
<feature type="transmembrane region" description="Helical" evidence="9">
    <location>
        <begin position="332"/>
        <end position="352"/>
    </location>
</feature>
<dbReference type="AlphaFoldDB" id="A0A438M6U6"/>
<accession>A0A438M6U6</accession>
<sequence length="405" mass="41817">MSYDNLLIVLAVAAGVPFLLATVPRLPVPGAVLEIVAGVILGPAVLNVVTADTAVQSLSIIGLGFLLFLAGLEIDIRQLRGPRAGLVSVGLVGTVALAAIVGWSLHAGGLVESPLLIGTALVATSLGLLVPILKDVGAIDRPVGQLTIGGASAGEISAVVLLSLFFSEHSSDPGSRLLLLLSLVGLAVLIVLASMQAGRSMWLSRAVEKLADTSAQVRVRLSMLLVVGLSAMALHLGFEAILGAFVAGAVLRLIDPEAQQTHPRFHIKLEGLGYGFLVPVFFVTSGIQFNLGALFADAGTVLRVPMFLAALLLVRGLPALAYRAAGLSRAEVMASGLLQATSLPVIVAAATIGLKLDAIRPENAAALVAAGLLSVVVFPLVAVRLLGRSHHPRRWRTIKSPSTGR</sequence>
<gene>
    <name evidence="11" type="ORF">EDD27_3966</name>
</gene>
<evidence type="ECO:0000256" key="7">
    <source>
        <dbReference type="ARBA" id="ARBA00023065"/>
    </source>
</evidence>
<feature type="transmembrane region" description="Helical" evidence="9">
    <location>
        <begin position="84"/>
        <end position="103"/>
    </location>
</feature>
<proteinExistence type="inferred from homology"/>
<comment type="subcellular location">
    <subcellularLocation>
        <location evidence="1">Membrane</location>
        <topology evidence="1">Multi-pass membrane protein</topology>
    </subcellularLocation>
</comment>
<feature type="transmembrane region" description="Helical" evidence="9">
    <location>
        <begin position="178"/>
        <end position="197"/>
    </location>
</feature>
<evidence type="ECO:0000256" key="1">
    <source>
        <dbReference type="ARBA" id="ARBA00004141"/>
    </source>
</evidence>
<evidence type="ECO:0000313" key="12">
    <source>
        <dbReference type="Proteomes" id="UP000284824"/>
    </source>
</evidence>
<dbReference type="GO" id="GO:1902600">
    <property type="term" value="P:proton transmembrane transport"/>
    <property type="evidence" value="ECO:0007669"/>
    <property type="project" value="InterPro"/>
</dbReference>
<evidence type="ECO:0000313" key="11">
    <source>
        <dbReference type="EMBL" id="RVX41434.1"/>
    </source>
</evidence>
<dbReference type="GO" id="GO:0015297">
    <property type="term" value="F:antiporter activity"/>
    <property type="evidence" value="ECO:0007669"/>
    <property type="project" value="UniProtKB-KW"/>
</dbReference>
<evidence type="ECO:0000259" key="10">
    <source>
        <dbReference type="Pfam" id="PF00999"/>
    </source>
</evidence>
<feature type="transmembrane region" description="Helical" evidence="9">
    <location>
        <begin position="276"/>
        <end position="296"/>
    </location>
</feature>
<feature type="transmembrane region" description="Helical" evidence="9">
    <location>
        <begin position="115"/>
        <end position="133"/>
    </location>
</feature>
<evidence type="ECO:0000256" key="3">
    <source>
        <dbReference type="ARBA" id="ARBA00022448"/>
    </source>
</evidence>
<dbReference type="Gene3D" id="1.20.1530.20">
    <property type="match status" value="1"/>
</dbReference>
<keyword evidence="6 9" id="KW-1133">Transmembrane helix</keyword>
<feature type="transmembrane region" description="Helical" evidence="9">
    <location>
        <begin position="55"/>
        <end position="72"/>
    </location>
</feature>
<dbReference type="PANTHER" id="PTHR43562">
    <property type="entry name" value="NAPA-TYPE SODIUM/HYDROGEN ANTIPORTER"/>
    <property type="match status" value="1"/>
</dbReference>
<keyword evidence="7" id="KW-0406">Ion transport</keyword>
<evidence type="ECO:0000256" key="8">
    <source>
        <dbReference type="ARBA" id="ARBA00023136"/>
    </source>
</evidence>
<organism evidence="11 12">
    <name type="scientific">Nonomuraea polychroma</name>
    <dbReference type="NCBI Taxonomy" id="46176"/>
    <lineage>
        <taxon>Bacteria</taxon>
        <taxon>Bacillati</taxon>
        <taxon>Actinomycetota</taxon>
        <taxon>Actinomycetes</taxon>
        <taxon>Streptosporangiales</taxon>
        <taxon>Streptosporangiaceae</taxon>
        <taxon>Nonomuraea</taxon>
    </lineage>
</organism>
<dbReference type="GO" id="GO:0016020">
    <property type="term" value="C:membrane"/>
    <property type="evidence" value="ECO:0007669"/>
    <property type="project" value="UniProtKB-SubCell"/>
</dbReference>
<keyword evidence="3" id="KW-0813">Transport</keyword>
<feature type="transmembrane region" description="Helical" evidence="9">
    <location>
        <begin position="30"/>
        <end position="49"/>
    </location>
</feature>
<evidence type="ECO:0000256" key="4">
    <source>
        <dbReference type="ARBA" id="ARBA00022449"/>
    </source>
</evidence>
<feature type="transmembrane region" description="Helical" evidence="9">
    <location>
        <begin position="6"/>
        <end position="23"/>
    </location>
</feature>
<keyword evidence="8 9" id="KW-0472">Membrane</keyword>
<evidence type="ECO:0000256" key="5">
    <source>
        <dbReference type="ARBA" id="ARBA00022692"/>
    </source>
</evidence>